<feature type="transmembrane region" description="Helical" evidence="2">
    <location>
        <begin position="420"/>
        <end position="442"/>
    </location>
</feature>
<dbReference type="AlphaFoldDB" id="A0A5N6N9W2"/>
<keyword evidence="2" id="KW-0812">Transmembrane</keyword>
<protein>
    <recommendedName>
        <fullName evidence="3">Glutaredoxin domain-containing protein</fullName>
    </recommendedName>
</protein>
<evidence type="ECO:0000259" key="3">
    <source>
        <dbReference type="Pfam" id="PF00462"/>
    </source>
</evidence>
<evidence type="ECO:0000313" key="5">
    <source>
        <dbReference type="Proteomes" id="UP000326396"/>
    </source>
</evidence>
<feature type="domain" description="Glutaredoxin" evidence="3">
    <location>
        <begin position="225"/>
        <end position="300"/>
    </location>
</feature>
<dbReference type="Pfam" id="PF23733">
    <property type="entry name" value="GRXCR1-2_C"/>
    <property type="match status" value="1"/>
</dbReference>
<organism evidence="4 5">
    <name type="scientific">Mikania micrantha</name>
    <name type="common">bitter vine</name>
    <dbReference type="NCBI Taxonomy" id="192012"/>
    <lineage>
        <taxon>Eukaryota</taxon>
        <taxon>Viridiplantae</taxon>
        <taxon>Streptophyta</taxon>
        <taxon>Embryophyta</taxon>
        <taxon>Tracheophyta</taxon>
        <taxon>Spermatophyta</taxon>
        <taxon>Magnoliopsida</taxon>
        <taxon>eudicotyledons</taxon>
        <taxon>Gunneridae</taxon>
        <taxon>Pentapetalae</taxon>
        <taxon>asterids</taxon>
        <taxon>campanulids</taxon>
        <taxon>Asterales</taxon>
        <taxon>Asteraceae</taxon>
        <taxon>Asteroideae</taxon>
        <taxon>Heliantheae alliance</taxon>
        <taxon>Eupatorieae</taxon>
        <taxon>Mikania</taxon>
    </lineage>
</organism>
<sequence length="484" mass="53946">MWRSRRKSSREVDTIDGFIRRPSSKLNFIHSSFKDVENLFSNDDYDDTGFNQTLVPCSHAARRLSIFHRVHFANKFARVFSGKLIHTSPESPPESNDLTAPETLFKSDDVISIMVKSLTESTDIAAAEKQSKCPPVSDNVATREKLSKPPPASNNVATREKLSKSVRVISIPAKSPLEANNVETLAKLAESDGEISVTESNYIVSPEKLSKSNGPILIPGSETRVVVYTTSLRIVRSTFEACRTVKSILRSFHVWIDERDLSMDSRFLDELHNIMKNAGDAGSEKAKLTLPRVFIGGRYVGGAEEVKHLHESGELKKFVQGLPAVTSGKCEVCGDFRFILCDECRGSHKWYAEKCGFRSCTLCNENGVCISQEDQQNPKNQPVKPVWYDPDEVLLAPMIAPVPDDAFVHDQRCYAVDGEIMAFVVIFLFSVLLTFLVLLPYFMMLRKSRANSPPIKQNSGCDSTNAQAIDTTKKPNIICQLSTK</sequence>
<dbReference type="SUPFAM" id="SSF52833">
    <property type="entry name" value="Thioredoxin-like"/>
    <property type="match status" value="1"/>
</dbReference>
<gene>
    <name evidence="4" type="ORF">E3N88_21870</name>
</gene>
<name>A0A5N6N9W2_9ASTR</name>
<keyword evidence="2" id="KW-0472">Membrane</keyword>
<dbReference type="Proteomes" id="UP000326396">
    <property type="component" value="Linkage Group LG2"/>
</dbReference>
<dbReference type="OrthoDB" id="423313at2759"/>
<dbReference type="Gene3D" id="3.40.30.10">
    <property type="entry name" value="Glutaredoxin"/>
    <property type="match status" value="1"/>
</dbReference>
<dbReference type="EMBL" id="SZYD01000012">
    <property type="protein sequence ID" value="KAD4584269.1"/>
    <property type="molecule type" value="Genomic_DNA"/>
</dbReference>
<proteinExistence type="predicted"/>
<keyword evidence="2" id="KW-1133">Transmembrane helix</keyword>
<accession>A0A5N6N9W2</accession>
<dbReference type="PROSITE" id="PS51354">
    <property type="entry name" value="GLUTAREDOXIN_2"/>
    <property type="match status" value="1"/>
</dbReference>
<dbReference type="InterPro" id="IPR036249">
    <property type="entry name" value="Thioredoxin-like_sf"/>
</dbReference>
<evidence type="ECO:0000256" key="1">
    <source>
        <dbReference type="SAM" id="MobiDB-lite"/>
    </source>
</evidence>
<dbReference type="CDD" id="cd03031">
    <property type="entry name" value="GRX_GRX_like"/>
    <property type="match status" value="1"/>
</dbReference>
<evidence type="ECO:0000256" key="2">
    <source>
        <dbReference type="SAM" id="Phobius"/>
    </source>
</evidence>
<dbReference type="PANTHER" id="PTHR45669">
    <property type="entry name" value="GLUTAREDOXIN DOMAIN-CONTAINING CYSTEINE-RICH PROTEIN CG12206-RELATED"/>
    <property type="match status" value="1"/>
</dbReference>
<evidence type="ECO:0000313" key="4">
    <source>
        <dbReference type="EMBL" id="KAD4584269.1"/>
    </source>
</evidence>
<feature type="region of interest" description="Disordered" evidence="1">
    <location>
        <begin position="130"/>
        <end position="159"/>
    </location>
</feature>
<dbReference type="InterPro" id="IPR002109">
    <property type="entry name" value="Glutaredoxin"/>
</dbReference>
<reference evidence="4 5" key="1">
    <citation type="submission" date="2019-05" db="EMBL/GenBank/DDBJ databases">
        <title>Mikania micrantha, genome provides insights into the molecular mechanism of rapid growth.</title>
        <authorList>
            <person name="Liu B."/>
        </authorList>
    </citation>
    <scope>NUCLEOTIDE SEQUENCE [LARGE SCALE GENOMIC DNA]</scope>
    <source>
        <strain evidence="4">NLD-2019</strain>
        <tissue evidence="4">Leaf</tissue>
    </source>
</reference>
<dbReference type="PANTHER" id="PTHR45669:SF26">
    <property type="entry name" value="GLUTAREDOXIN DOMAIN-CONTAINING PROTEIN"/>
    <property type="match status" value="1"/>
</dbReference>
<dbReference type="Pfam" id="PF00462">
    <property type="entry name" value="Glutaredoxin"/>
    <property type="match status" value="1"/>
</dbReference>
<comment type="caution">
    <text evidence="4">The sequence shown here is derived from an EMBL/GenBank/DDBJ whole genome shotgun (WGS) entry which is preliminary data.</text>
</comment>
<keyword evidence="5" id="KW-1185">Reference proteome</keyword>